<comment type="caution">
    <text evidence="2">The sequence shown here is derived from an EMBL/GenBank/DDBJ whole genome shotgun (WGS) entry which is preliminary data.</text>
</comment>
<proteinExistence type="predicted"/>
<keyword evidence="1" id="KW-0812">Transmembrane</keyword>
<organism evidence="2 3">
    <name type="scientific">Clostridium thailandense</name>
    <dbReference type="NCBI Taxonomy" id="2794346"/>
    <lineage>
        <taxon>Bacteria</taxon>
        <taxon>Bacillati</taxon>
        <taxon>Bacillota</taxon>
        <taxon>Clostridia</taxon>
        <taxon>Eubacteriales</taxon>
        <taxon>Clostridiaceae</taxon>
        <taxon>Clostridium</taxon>
    </lineage>
</organism>
<evidence type="ECO:0000256" key="1">
    <source>
        <dbReference type="SAM" id="Phobius"/>
    </source>
</evidence>
<dbReference type="InterPro" id="IPR021008">
    <property type="entry name" value="DltX"/>
</dbReference>
<evidence type="ECO:0000313" key="3">
    <source>
        <dbReference type="Proteomes" id="UP000694308"/>
    </source>
</evidence>
<sequence length="50" mass="6009">MLIKQLINIITKIKNNIVYMIVFYSSIMIALIFIFIYLTVTKVNFIYNEF</sequence>
<name>A0A949X2W3_9CLOT</name>
<keyword evidence="1" id="KW-1133">Transmembrane helix</keyword>
<feature type="transmembrane region" description="Helical" evidence="1">
    <location>
        <begin position="21"/>
        <end position="40"/>
    </location>
</feature>
<accession>A0A949X2W3</accession>
<dbReference type="Pfam" id="PF12459">
    <property type="entry name" value="DltX"/>
    <property type="match status" value="1"/>
</dbReference>
<dbReference type="EMBL" id="JAEEGC010000053">
    <property type="protein sequence ID" value="MBV7273739.1"/>
    <property type="molecule type" value="Genomic_DNA"/>
</dbReference>
<gene>
    <name evidence="2" type="ORF">I6U48_12545</name>
</gene>
<dbReference type="AlphaFoldDB" id="A0A949X2W3"/>
<reference evidence="2" key="1">
    <citation type="submission" date="2020-12" db="EMBL/GenBank/DDBJ databases">
        <title>Clostridium thailandense sp. nov., a novel acetogenic bacterium isolated from peat land soil in Thailand.</title>
        <authorList>
            <person name="Chaikitkaew S."/>
            <person name="Birkeland N.K."/>
        </authorList>
    </citation>
    <scope>NUCLEOTIDE SEQUENCE</scope>
    <source>
        <strain evidence="2">PL3</strain>
    </source>
</reference>
<dbReference type="Proteomes" id="UP000694308">
    <property type="component" value="Unassembled WGS sequence"/>
</dbReference>
<keyword evidence="1" id="KW-0472">Membrane</keyword>
<keyword evidence="3" id="KW-1185">Reference proteome</keyword>
<evidence type="ECO:0000313" key="2">
    <source>
        <dbReference type="EMBL" id="MBV7273739.1"/>
    </source>
</evidence>
<protein>
    <submittedName>
        <fullName evidence="2">Teichoic acid D-Ala incorporation-associated protein DltX</fullName>
    </submittedName>
</protein>